<protein>
    <recommendedName>
        <fullName evidence="3">Mannose-6-phosphate isomerase-like protein (Cupin superfamily)</fullName>
    </recommendedName>
</protein>
<reference evidence="1 2" key="1">
    <citation type="submission" date="2018-08" db="EMBL/GenBank/DDBJ databases">
        <title>Sequencing the genomes of 1000 actinobacteria strains.</title>
        <authorList>
            <person name="Klenk H.-P."/>
        </authorList>
    </citation>
    <scope>NUCLEOTIDE SEQUENCE [LARGE SCALE GENOMIC DNA]</scope>
    <source>
        <strain evidence="1 2">DSM 22891</strain>
    </source>
</reference>
<sequence>MDGVIAAPEVFRVLFENDRVRVVEVHIEAGQRVAEHTHRRPSVVVVEQPARLRYHADVHFAGDVEPVAMAGDHSVGDSPGEAVAGLLWSDPVGPHVVENVDDHAFHAVRIELKDVPGETARRHEAEV</sequence>
<proteinExistence type="predicted"/>
<dbReference type="Gene3D" id="2.60.120.10">
    <property type="entry name" value="Jelly Rolls"/>
    <property type="match status" value="1"/>
</dbReference>
<gene>
    <name evidence="1" type="ORF">DFJ64_2031</name>
</gene>
<evidence type="ECO:0008006" key="3">
    <source>
        <dbReference type="Google" id="ProtNLM"/>
    </source>
</evidence>
<dbReference type="AlphaFoldDB" id="A0A3D9V4F3"/>
<dbReference type="OrthoDB" id="7060081at2"/>
<organism evidence="1 2">
    <name type="scientific">Thermasporomyces composti</name>
    <dbReference type="NCBI Taxonomy" id="696763"/>
    <lineage>
        <taxon>Bacteria</taxon>
        <taxon>Bacillati</taxon>
        <taxon>Actinomycetota</taxon>
        <taxon>Actinomycetes</taxon>
        <taxon>Propionibacteriales</taxon>
        <taxon>Nocardioidaceae</taxon>
        <taxon>Thermasporomyces</taxon>
    </lineage>
</organism>
<keyword evidence="2" id="KW-1185">Reference proteome</keyword>
<accession>A0A3D9V4F3</accession>
<comment type="caution">
    <text evidence="1">The sequence shown here is derived from an EMBL/GenBank/DDBJ whole genome shotgun (WGS) entry which is preliminary data.</text>
</comment>
<dbReference type="RefSeq" id="WP_115850227.1">
    <property type="nucleotide sequence ID" value="NZ_QTUC01000001.1"/>
</dbReference>
<dbReference type="Proteomes" id="UP000256485">
    <property type="component" value="Unassembled WGS sequence"/>
</dbReference>
<dbReference type="EMBL" id="QTUC01000001">
    <property type="protein sequence ID" value="REF36618.1"/>
    <property type="molecule type" value="Genomic_DNA"/>
</dbReference>
<dbReference type="InterPro" id="IPR014710">
    <property type="entry name" value="RmlC-like_jellyroll"/>
</dbReference>
<evidence type="ECO:0000313" key="1">
    <source>
        <dbReference type="EMBL" id="REF36618.1"/>
    </source>
</evidence>
<name>A0A3D9V4F3_THECX</name>
<evidence type="ECO:0000313" key="2">
    <source>
        <dbReference type="Proteomes" id="UP000256485"/>
    </source>
</evidence>